<sequence>MVVAREGRQEKGIISEMDGVRVVVVQCACSCFGLLLLQAFVNRVKLDFGHFSEDRADSIRIWNQRWLID</sequence>
<protein>
    <submittedName>
        <fullName evidence="1">Uncharacterized protein</fullName>
    </submittedName>
</protein>
<evidence type="ECO:0000313" key="1">
    <source>
        <dbReference type="EMBL" id="KAI3824517.1"/>
    </source>
</evidence>
<dbReference type="EMBL" id="CM042019">
    <property type="protein sequence ID" value="KAI3824517.1"/>
    <property type="molecule type" value="Genomic_DNA"/>
</dbReference>
<accession>A0ACB9JWU1</accession>
<organism evidence="1 2">
    <name type="scientific">Smallanthus sonchifolius</name>
    <dbReference type="NCBI Taxonomy" id="185202"/>
    <lineage>
        <taxon>Eukaryota</taxon>
        <taxon>Viridiplantae</taxon>
        <taxon>Streptophyta</taxon>
        <taxon>Embryophyta</taxon>
        <taxon>Tracheophyta</taxon>
        <taxon>Spermatophyta</taxon>
        <taxon>Magnoliopsida</taxon>
        <taxon>eudicotyledons</taxon>
        <taxon>Gunneridae</taxon>
        <taxon>Pentapetalae</taxon>
        <taxon>asterids</taxon>
        <taxon>campanulids</taxon>
        <taxon>Asterales</taxon>
        <taxon>Asteraceae</taxon>
        <taxon>Asteroideae</taxon>
        <taxon>Heliantheae alliance</taxon>
        <taxon>Millerieae</taxon>
        <taxon>Smallanthus</taxon>
    </lineage>
</organism>
<proteinExistence type="predicted"/>
<comment type="caution">
    <text evidence="1">The sequence shown here is derived from an EMBL/GenBank/DDBJ whole genome shotgun (WGS) entry which is preliminary data.</text>
</comment>
<reference evidence="1 2" key="2">
    <citation type="journal article" date="2022" name="Mol. Ecol. Resour.">
        <title>The genomes of chicory, endive, great burdock and yacon provide insights into Asteraceae paleo-polyploidization history and plant inulin production.</title>
        <authorList>
            <person name="Fan W."/>
            <person name="Wang S."/>
            <person name="Wang H."/>
            <person name="Wang A."/>
            <person name="Jiang F."/>
            <person name="Liu H."/>
            <person name="Zhao H."/>
            <person name="Xu D."/>
            <person name="Zhang Y."/>
        </authorList>
    </citation>
    <scope>NUCLEOTIDE SEQUENCE [LARGE SCALE GENOMIC DNA]</scope>
    <source>
        <strain evidence="2">cv. Yunnan</strain>
        <tissue evidence="1">Leaves</tissue>
    </source>
</reference>
<dbReference type="Proteomes" id="UP001056120">
    <property type="component" value="Linkage Group LG02"/>
</dbReference>
<keyword evidence="2" id="KW-1185">Reference proteome</keyword>
<gene>
    <name evidence="1" type="ORF">L1987_05977</name>
</gene>
<name>A0ACB9JWU1_9ASTR</name>
<evidence type="ECO:0000313" key="2">
    <source>
        <dbReference type="Proteomes" id="UP001056120"/>
    </source>
</evidence>
<reference evidence="2" key="1">
    <citation type="journal article" date="2022" name="Mol. Ecol. Resour.">
        <title>The genomes of chicory, endive, great burdock and yacon provide insights into Asteraceae palaeo-polyploidization history and plant inulin production.</title>
        <authorList>
            <person name="Fan W."/>
            <person name="Wang S."/>
            <person name="Wang H."/>
            <person name="Wang A."/>
            <person name="Jiang F."/>
            <person name="Liu H."/>
            <person name="Zhao H."/>
            <person name="Xu D."/>
            <person name="Zhang Y."/>
        </authorList>
    </citation>
    <scope>NUCLEOTIDE SEQUENCE [LARGE SCALE GENOMIC DNA]</scope>
    <source>
        <strain evidence="2">cv. Yunnan</strain>
    </source>
</reference>